<dbReference type="PROSITE" id="PS51352">
    <property type="entry name" value="THIOREDOXIN_2"/>
    <property type="match status" value="1"/>
</dbReference>
<dbReference type="Proteomes" id="UP000604273">
    <property type="component" value="Unassembled WGS sequence"/>
</dbReference>
<proteinExistence type="predicted"/>
<sequence length="222" mass="24389">MSQETTTADANANANANASAGFWKELDSWKTPVAKEVGPTVEVGSKAPWSQHLRLPDGKPTLVVFLRHCGCPFAEKTFRALADLSDKVPGVHCVAISHSSEEATDKWLPLVGGTWNVDVVIDEERDLYAKWGLGISSTWHAVNPLTLWNVFSLGKNEGIWNRPTESGSRWQTSGAFAVDRDGTIRWAHVARTADDMPDLKAAMTALGHSPSENKRHSKHEHQ</sequence>
<organism evidence="2 3">
    <name type="scientific">Fusarium gaditjirri</name>
    <dbReference type="NCBI Taxonomy" id="282569"/>
    <lineage>
        <taxon>Eukaryota</taxon>
        <taxon>Fungi</taxon>
        <taxon>Dikarya</taxon>
        <taxon>Ascomycota</taxon>
        <taxon>Pezizomycotina</taxon>
        <taxon>Sordariomycetes</taxon>
        <taxon>Hypocreomycetidae</taxon>
        <taxon>Hypocreales</taxon>
        <taxon>Nectriaceae</taxon>
        <taxon>Fusarium</taxon>
        <taxon>Fusarium nisikadoi species complex</taxon>
    </lineage>
</organism>
<dbReference type="InterPro" id="IPR013766">
    <property type="entry name" value="Thioredoxin_domain"/>
</dbReference>
<dbReference type="SUPFAM" id="SSF52833">
    <property type="entry name" value="Thioredoxin-like"/>
    <property type="match status" value="1"/>
</dbReference>
<dbReference type="CDD" id="cd02970">
    <property type="entry name" value="PRX_like2"/>
    <property type="match status" value="1"/>
</dbReference>
<evidence type="ECO:0000313" key="2">
    <source>
        <dbReference type="EMBL" id="KAF4944237.1"/>
    </source>
</evidence>
<gene>
    <name evidence="2" type="ORF">FGADI_12838</name>
</gene>
<dbReference type="InterPro" id="IPR032801">
    <property type="entry name" value="PXL2A/B/C"/>
</dbReference>
<evidence type="ECO:0000259" key="1">
    <source>
        <dbReference type="PROSITE" id="PS51352"/>
    </source>
</evidence>
<dbReference type="Gene3D" id="3.40.30.10">
    <property type="entry name" value="Glutaredoxin"/>
    <property type="match status" value="1"/>
</dbReference>
<dbReference type="AlphaFoldDB" id="A0A8H4WN85"/>
<name>A0A8H4WN85_9HYPO</name>
<dbReference type="Pfam" id="PF13911">
    <property type="entry name" value="AhpC-TSA_2"/>
    <property type="match status" value="1"/>
</dbReference>
<dbReference type="InterPro" id="IPR036249">
    <property type="entry name" value="Thioredoxin-like_sf"/>
</dbReference>
<protein>
    <recommendedName>
        <fullName evidence="1">Thioredoxin domain-containing protein</fullName>
    </recommendedName>
</protein>
<evidence type="ECO:0000313" key="3">
    <source>
        <dbReference type="Proteomes" id="UP000604273"/>
    </source>
</evidence>
<accession>A0A8H4WN85</accession>
<comment type="caution">
    <text evidence="2">The sequence shown here is derived from an EMBL/GenBank/DDBJ whole genome shotgun (WGS) entry which is preliminary data.</text>
</comment>
<dbReference type="PANTHER" id="PTHR42336">
    <property type="entry name" value="THIOREDOXIN DOMAIN-CONTAINING PROTEIN-RELATED"/>
    <property type="match status" value="1"/>
</dbReference>
<dbReference type="PANTHER" id="PTHR42336:SF1">
    <property type="entry name" value="ALKYL HYDROPEROXIDE REDUCTASE SUBUNIT C_ THIOL SPECIFIC ANTIOXIDANT DOMAIN-CONTAINING PROTEIN"/>
    <property type="match status" value="1"/>
</dbReference>
<dbReference type="EMBL" id="JABFAI010000451">
    <property type="protein sequence ID" value="KAF4944237.1"/>
    <property type="molecule type" value="Genomic_DNA"/>
</dbReference>
<dbReference type="OrthoDB" id="40334at2759"/>
<reference evidence="2" key="2">
    <citation type="submission" date="2020-05" db="EMBL/GenBank/DDBJ databases">
        <authorList>
            <person name="Kim H.-S."/>
            <person name="Proctor R.H."/>
            <person name="Brown D.W."/>
        </authorList>
    </citation>
    <scope>NUCLEOTIDE SEQUENCE</scope>
    <source>
        <strain evidence="2">NRRL 45417</strain>
    </source>
</reference>
<keyword evidence="3" id="KW-1185">Reference proteome</keyword>
<feature type="domain" description="Thioredoxin" evidence="1">
    <location>
        <begin position="25"/>
        <end position="208"/>
    </location>
</feature>
<reference evidence="2" key="1">
    <citation type="journal article" date="2020" name="BMC Genomics">
        <title>Correction to: Identification and distribution of gene clusters required for synthesis of sphingolipid metabolism inhibitors in diverse species of the filamentous fungus Fusarium.</title>
        <authorList>
            <person name="Kim H.S."/>
            <person name="Lohmar J.M."/>
            <person name="Busman M."/>
            <person name="Brown D.W."/>
            <person name="Naumann T.A."/>
            <person name="Divon H.H."/>
            <person name="Lysoe E."/>
            <person name="Uhlig S."/>
            <person name="Proctor R.H."/>
        </authorList>
    </citation>
    <scope>NUCLEOTIDE SEQUENCE</scope>
    <source>
        <strain evidence="2">NRRL 45417</strain>
    </source>
</reference>